<dbReference type="OrthoDB" id="5505811at2"/>
<dbReference type="RefSeq" id="WP_120607300.1">
    <property type="nucleotide sequence ID" value="NZ_RAWE01000232.1"/>
</dbReference>
<keyword evidence="1" id="KW-0472">Membrane</keyword>
<sequence length="239" mass="25352">MAEHLTRLELDEWLSGLDASGRAERHVAACPACGVLAEQMRQARESSLREPRAKAVLARLEEKRARSAKPRWSWGVPWVAALAVGLALVVYVPRGTEDGVRLKGTVALRLLSAQGAPVADARPGERVTLAVGTGTYRNVLVLAVDEAGAVDQLWPQDGPTSGTVEPGAEVKLSPPMEVTPGSVALHAFFADAPLNVEQARAALTSSVAEAREKRQAPLDVAPPGDIGKAQARTLLRVMP</sequence>
<dbReference type="AlphaFoldDB" id="A0A3A8JJQ7"/>
<evidence type="ECO:0000313" key="3">
    <source>
        <dbReference type="Proteomes" id="UP000268313"/>
    </source>
</evidence>
<keyword evidence="3" id="KW-1185">Reference proteome</keyword>
<dbReference type="EMBL" id="RAWE01000232">
    <property type="protein sequence ID" value="RKG96012.1"/>
    <property type="molecule type" value="Genomic_DNA"/>
</dbReference>
<dbReference type="Proteomes" id="UP000268313">
    <property type="component" value="Unassembled WGS sequence"/>
</dbReference>
<accession>A0A3A8JJQ7</accession>
<feature type="transmembrane region" description="Helical" evidence="1">
    <location>
        <begin position="72"/>
        <end position="92"/>
    </location>
</feature>
<keyword evidence="1" id="KW-1133">Transmembrane helix</keyword>
<evidence type="ECO:0008006" key="4">
    <source>
        <dbReference type="Google" id="ProtNLM"/>
    </source>
</evidence>
<reference evidence="3" key="1">
    <citation type="submission" date="2018-09" db="EMBL/GenBank/DDBJ databases">
        <authorList>
            <person name="Livingstone P.G."/>
            <person name="Whitworth D.E."/>
        </authorList>
    </citation>
    <scope>NUCLEOTIDE SEQUENCE [LARGE SCALE GENOMIC DNA]</scope>
    <source>
        <strain evidence="3">CA043D</strain>
    </source>
</reference>
<organism evidence="2 3">
    <name type="scientific">Corallococcus carmarthensis</name>
    <dbReference type="NCBI Taxonomy" id="2316728"/>
    <lineage>
        <taxon>Bacteria</taxon>
        <taxon>Pseudomonadati</taxon>
        <taxon>Myxococcota</taxon>
        <taxon>Myxococcia</taxon>
        <taxon>Myxococcales</taxon>
        <taxon>Cystobacterineae</taxon>
        <taxon>Myxococcaceae</taxon>
        <taxon>Corallococcus</taxon>
    </lineage>
</organism>
<keyword evidence="1" id="KW-0812">Transmembrane</keyword>
<proteinExistence type="predicted"/>
<evidence type="ECO:0000313" key="2">
    <source>
        <dbReference type="EMBL" id="RKG96012.1"/>
    </source>
</evidence>
<evidence type="ECO:0000256" key="1">
    <source>
        <dbReference type="SAM" id="Phobius"/>
    </source>
</evidence>
<comment type="caution">
    <text evidence="2">The sequence shown here is derived from an EMBL/GenBank/DDBJ whole genome shotgun (WGS) entry which is preliminary data.</text>
</comment>
<protein>
    <recommendedName>
        <fullName evidence="4">Zinc-finger domain-containing protein</fullName>
    </recommendedName>
</protein>
<gene>
    <name evidence="2" type="ORF">D7X32_37340</name>
</gene>
<name>A0A3A8JJQ7_9BACT</name>